<proteinExistence type="predicted"/>
<evidence type="ECO:0000313" key="1">
    <source>
        <dbReference type="EMBL" id="PLS07602.1"/>
    </source>
</evidence>
<reference evidence="1 2" key="1">
    <citation type="submission" date="2017-12" db="EMBL/GenBank/DDBJ databases">
        <title>Comparative Functional Genomics of Dry Heat Resistant strains isolated from the Viking Spacecraft.</title>
        <authorList>
            <person name="Seuylemezian A."/>
            <person name="Cooper K."/>
            <person name="Vaishampayan P."/>
        </authorList>
    </citation>
    <scope>NUCLEOTIDE SEQUENCE [LARGE SCALE GENOMIC DNA]</scope>
    <source>
        <strain evidence="1 2">V48-19</strain>
    </source>
</reference>
<dbReference type="AlphaFoldDB" id="A0A9Q6A8Y1"/>
<protein>
    <submittedName>
        <fullName evidence="1">Uncharacterized protein</fullName>
    </submittedName>
</protein>
<accession>A0A9Q6A8Y1</accession>
<dbReference type="Proteomes" id="UP000234803">
    <property type="component" value="Unassembled WGS sequence"/>
</dbReference>
<sequence>MKNIDNIDFYDSDYDVKKDDLMWNWENVNLDRVWKWKCYGHICSSYFTIRCKYTPRYWQ</sequence>
<name>A0A9Q6A8Y1_9BACI</name>
<dbReference type="EMBL" id="PGUV01000007">
    <property type="protein sequence ID" value="PLS07602.1"/>
    <property type="molecule type" value="Genomic_DNA"/>
</dbReference>
<organism evidence="1 2">
    <name type="scientific">Bacillus halotolerans</name>
    <dbReference type="NCBI Taxonomy" id="260554"/>
    <lineage>
        <taxon>Bacteria</taxon>
        <taxon>Bacillati</taxon>
        <taxon>Bacillota</taxon>
        <taxon>Bacilli</taxon>
        <taxon>Bacillales</taxon>
        <taxon>Bacillaceae</taxon>
        <taxon>Bacillus</taxon>
    </lineage>
</organism>
<evidence type="ECO:0000313" key="2">
    <source>
        <dbReference type="Proteomes" id="UP000234803"/>
    </source>
</evidence>
<gene>
    <name evidence="1" type="ORF">CUU63_09900</name>
</gene>
<comment type="caution">
    <text evidence="1">The sequence shown here is derived from an EMBL/GenBank/DDBJ whole genome shotgun (WGS) entry which is preliminary data.</text>
</comment>